<sequence>MSLVMFSLLISSIFILKTSLEALPEFNTSFNVSLGNTRVTIELDLQHMEYRFSQTNNATFFNEHIKTLDINGSELIITFENVINESSSEIKCGFNDSEHEIEISGCYVSIQSNQTNSIGNYSIGYKFKLAKNTRYVLSEHQIPLNIDETEQGLEFYINRINITFRCFTQMCVLINQSLVPLTKEMNDSFEIYPCVNDGRSYSNLTDPYLSMDFDTECVTKTVFWTFRNILIILLFFLCATHVISDRQNIYRCFTVCSTSQEKDGRCAVKSISISLI</sequence>
<keyword evidence="1" id="KW-1133">Transmembrane helix</keyword>
<keyword evidence="2" id="KW-0732">Signal</keyword>
<feature type="signal peptide" evidence="2">
    <location>
        <begin position="1"/>
        <end position="22"/>
    </location>
</feature>
<feature type="chain" id="PRO_5002151030" description="ZP domain-containing protein" evidence="2">
    <location>
        <begin position="23"/>
        <end position="276"/>
    </location>
</feature>
<keyword evidence="1" id="KW-0472">Membrane</keyword>
<evidence type="ECO:0008006" key="5">
    <source>
        <dbReference type="Google" id="ProtNLM"/>
    </source>
</evidence>
<protein>
    <recommendedName>
        <fullName evidence="5">ZP domain-containing protein</fullName>
    </recommendedName>
</protein>
<organism evidence="3 4">
    <name type="scientific">Thelohanellus kitauei</name>
    <name type="common">Myxosporean</name>
    <dbReference type="NCBI Taxonomy" id="669202"/>
    <lineage>
        <taxon>Eukaryota</taxon>
        <taxon>Metazoa</taxon>
        <taxon>Cnidaria</taxon>
        <taxon>Myxozoa</taxon>
        <taxon>Myxosporea</taxon>
        <taxon>Bivalvulida</taxon>
        <taxon>Platysporina</taxon>
        <taxon>Myxobolidae</taxon>
        <taxon>Thelohanellus</taxon>
    </lineage>
</organism>
<proteinExistence type="predicted"/>
<evidence type="ECO:0000313" key="3">
    <source>
        <dbReference type="EMBL" id="KII63927.1"/>
    </source>
</evidence>
<evidence type="ECO:0000313" key="4">
    <source>
        <dbReference type="Proteomes" id="UP000031668"/>
    </source>
</evidence>
<reference evidence="3 4" key="1">
    <citation type="journal article" date="2014" name="Genome Biol. Evol.">
        <title>The genome of the myxosporean Thelohanellus kitauei shows adaptations to nutrient acquisition within its fish host.</title>
        <authorList>
            <person name="Yang Y."/>
            <person name="Xiong J."/>
            <person name="Zhou Z."/>
            <person name="Huo F."/>
            <person name="Miao W."/>
            <person name="Ran C."/>
            <person name="Liu Y."/>
            <person name="Zhang J."/>
            <person name="Feng J."/>
            <person name="Wang M."/>
            <person name="Wang M."/>
            <person name="Wang L."/>
            <person name="Yao B."/>
        </authorList>
    </citation>
    <scope>NUCLEOTIDE SEQUENCE [LARGE SCALE GENOMIC DNA]</scope>
    <source>
        <strain evidence="3">Wuqing</strain>
    </source>
</reference>
<keyword evidence="4" id="KW-1185">Reference proteome</keyword>
<name>A0A0C2J4B8_THEKT</name>
<evidence type="ECO:0000256" key="2">
    <source>
        <dbReference type="SAM" id="SignalP"/>
    </source>
</evidence>
<dbReference type="Proteomes" id="UP000031668">
    <property type="component" value="Unassembled WGS sequence"/>
</dbReference>
<accession>A0A0C2J4B8</accession>
<gene>
    <name evidence="3" type="ORF">RF11_07775</name>
</gene>
<dbReference type="AlphaFoldDB" id="A0A0C2J4B8"/>
<dbReference type="EMBL" id="JWZT01004521">
    <property type="protein sequence ID" value="KII63927.1"/>
    <property type="molecule type" value="Genomic_DNA"/>
</dbReference>
<evidence type="ECO:0000256" key="1">
    <source>
        <dbReference type="SAM" id="Phobius"/>
    </source>
</evidence>
<feature type="transmembrane region" description="Helical" evidence="1">
    <location>
        <begin position="222"/>
        <end position="243"/>
    </location>
</feature>
<keyword evidence="1" id="KW-0812">Transmembrane</keyword>
<comment type="caution">
    <text evidence="3">The sequence shown here is derived from an EMBL/GenBank/DDBJ whole genome shotgun (WGS) entry which is preliminary data.</text>
</comment>